<dbReference type="PANTHER" id="PTHR30273">
    <property type="entry name" value="PERIPLASMIC SIGNAL SENSOR AND SIGMA FACTOR ACTIVATOR FECR-RELATED"/>
    <property type="match status" value="1"/>
</dbReference>
<dbReference type="AlphaFoldDB" id="D7VKW4"/>
<dbReference type="Gene3D" id="3.55.50.30">
    <property type="match status" value="1"/>
</dbReference>
<dbReference type="Gene3D" id="2.60.120.1440">
    <property type="match status" value="1"/>
</dbReference>
<evidence type="ECO:0000256" key="1">
    <source>
        <dbReference type="SAM" id="Phobius"/>
    </source>
</evidence>
<evidence type="ECO:0000259" key="2">
    <source>
        <dbReference type="Pfam" id="PF04773"/>
    </source>
</evidence>
<dbReference type="RefSeq" id="WP_002999574.1">
    <property type="nucleotide sequence ID" value="NZ_GL379773.1"/>
</dbReference>
<dbReference type="PIRSF" id="PIRSF018266">
    <property type="entry name" value="FecR"/>
    <property type="match status" value="1"/>
</dbReference>
<dbReference type="eggNOG" id="COG3712">
    <property type="taxonomic scope" value="Bacteria"/>
</dbReference>
<accession>D7VKW4</accession>
<keyword evidence="1" id="KW-0472">Membrane</keyword>
<dbReference type="HOGENOM" id="CLU_050192_1_0_10"/>
<comment type="caution">
    <text evidence="4">The sequence shown here is derived from an EMBL/GenBank/DDBJ whole genome shotgun (WGS) entry which is preliminary data.</text>
</comment>
<evidence type="ECO:0000313" key="5">
    <source>
        <dbReference type="Proteomes" id="UP000006258"/>
    </source>
</evidence>
<proteinExistence type="predicted"/>
<feature type="domain" description="Protein FecR C-terminal" evidence="3">
    <location>
        <begin position="312"/>
        <end position="380"/>
    </location>
</feature>
<name>D7VKW4_SPHSI</name>
<evidence type="ECO:0000313" key="4">
    <source>
        <dbReference type="EMBL" id="EFK58237.1"/>
    </source>
</evidence>
<dbReference type="Pfam" id="PF16344">
    <property type="entry name" value="FecR_C"/>
    <property type="match status" value="1"/>
</dbReference>
<dbReference type="EMBL" id="ACHA02000006">
    <property type="protein sequence ID" value="EFK58237.1"/>
    <property type="molecule type" value="Genomic_DNA"/>
</dbReference>
<dbReference type="FunFam" id="2.60.120.1440:FF:000001">
    <property type="entry name" value="Putative anti-sigma factor"/>
    <property type="match status" value="1"/>
</dbReference>
<dbReference type="PANTHER" id="PTHR30273:SF2">
    <property type="entry name" value="PROTEIN FECR"/>
    <property type="match status" value="1"/>
</dbReference>
<dbReference type="Proteomes" id="UP000006258">
    <property type="component" value="Unassembled WGS sequence"/>
</dbReference>
<dbReference type="STRING" id="525373.HMPREF0766_11633"/>
<protein>
    <submittedName>
        <fullName evidence="4">Sigma factor regulatory protein, FecR/PupR family</fullName>
    </submittedName>
</protein>
<keyword evidence="1" id="KW-1133">Transmembrane helix</keyword>
<evidence type="ECO:0000259" key="3">
    <source>
        <dbReference type="Pfam" id="PF16344"/>
    </source>
</evidence>
<dbReference type="GeneID" id="95428442"/>
<organism evidence="4 5">
    <name type="scientific">Sphingobacterium spiritivorum ATCC 33861</name>
    <dbReference type="NCBI Taxonomy" id="525373"/>
    <lineage>
        <taxon>Bacteria</taxon>
        <taxon>Pseudomonadati</taxon>
        <taxon>Bacteroidota</taxon>
        <taxon>Sphingobacteriia</taxon>
        <taxon>Sphingobacteriales</taxon>
        <taxon>Sphingobacteriaceae</taxon>
        <taxon>Sphingobacterium</taxon>
    </lineage>
</organism>
<reference evidence="4" key="1">
    <citation type="submission" date="2010-07" db="EMBL/GenBank/DDBJ databases">
        <authorList>
            <person name="Muzny D."/>
            <person name="Qin X."/>
            <person name="Buhay C."/>
            <person name="Dugan-Rocha S."/>
            <person name="Ding Y."/>
            <person name="Chen G."/>
            <person name="Hawes A."/>
            <person name="Holder M."/>
            <person name="Jhangiani S."/>
            <person name="Johnson A."/>
            <person name="Khan Z."/>
            <person name="Li Z."/>
            <person name="Liu W."/>
            <person name="Liu X."/>
            <person name="Perez L."/>
            <person name="Shen H."/>
            <person name="Wang Q."/>
            <person name="Watt J."/>
            <person name="Xi L."/>
            <person name="Xin Y."/>
            <person name="Zhou J."/>
            <person name="Deng J."/>
            <person name="Jiang H."/>
            <person name="Liu Y."/>
            <person name="Qu J."/>
            <person name="Song X.-Z."/>
            <person name="Zhang L."/>
            <person name="Villasana D."/>
            <person name="Johnson A."/>
            <person name="Liu J."/>
            <person name="Liyanage D."/>
            <person name="Lorensuhewa L."/>
            <person name="Robinson T."/>
            <person name="Song A."/>
            <person name="Song B.-B."/>
            <person name="Dinh H."/>
            <person name="Thornton R."/>
            <person name="Coyle M."/>
            <person name="Francisco L."/>
            <person name="Jackson L."/>
            <person name="Javaid M."/>
            <person name="Korchina V."/>
            <person name="Kovar C."/>
            <person name="Mata R."/>
            <person name="Mathew T."/>
            <person name="Ngo R."/>
            <person name="Nguyen L."/>
            <person name="Nguyen N."/>
            <person name="Okwuonu G."/>
            <person name="Ongeri F."/>
            <person name="Pham C."/>
            <person name="Simmons D."/>
            <person name="Wilczek-Boney K."/>
            <person name="Hale W."/>
            <person name="Jakkamsetti A."/>
            <person name="Pham P."/>
            <person name="Ruth R."/>
            <person name="San Lucas F."/>
            <person name="Warren J."/>
            <person name="Zhang J."/>
            <person name="Zhao Z."/>
            <person name="Zhou C."/>
            <person name="Zhu D."/>
            <person name="Lee S."/>
            <person name="Bess C."/>
            <person name="Blankenburg K."/>
            <person name="Forbes L."/>
            <person name="Fu Q."/>
            <person name="Gubbala S."/>
            <person name="Hirani K."/>
            <person name="Jayaseelan J.C."/>
            <person name="Lara F."/>
            <person name="Munidasa M."/>
            <person name="Palculict T."/>
            <person name="Patil S."/>
            <person name="Pu L.-L."/>
            <person name="Saada N."/>
            <person name="Tang L."/>
            <person name="Weissenberger G."/>
            <person name="Zhu Y."/>
            <person name="Hemphill L."/>
            <person name="Shang Y."/>
            <person name="Youmans B."/>
            <person name="Ayvaz T."/>
            <person name="Ross M."/>
            <person name="Santibanez J."/>
            <person name="Aqrawi P."/>
            <person name="Gross S."/>
            <person name="Joshi V."/>
            <person name="Fowler G."/>
            <person name="Nazareth L."/>
            <person name="Reid J."/>
            <person name="Worley K."/>
            <person name="Petrosino J."/>
            <person name="Highlander S."/>
            <person name="Gibbs R."/>
        </authorList>
    </citation>
    <scope>NUCLEOTIDE SEQUENCE [LARGE SCALE GENOMIC DNA]</scope>
    <source>
        <strain evidence="4">ATCC 33861</strain>
    </source>
</reference>
<keyword evidence="5" id="KW-1185">Reference proteome</keyword>
<keyword evidence="1" id="KW-0812">Transmembrane</keyword>
<dbReference type="Pfam" id="PF04773">
    <property type="entry name" value="FecR"/>
    <property type="match status" value="1"/>
</dbReference>
<feature type="transmembrane region" description="Helical" evidence="1">
    <location>
        <begin position="75"/>
        <end position="96"/>
    </location>
</feature>
<dbReference type="InterPro" id="IPR006860">
    <property type="entry name" value="FecR"/>
</dbReference>
<dbReference type="GO" id="GO:0016989">
    <property type="term" value="F:sigma factor antagonist activity"/>
    <property type="evidence" value="ECO:0007669"/>
    <property type="project" value="TreeGrafter"/>
</dbReference>
<gene>
    <name evidence="4" type="ORF">HMPREF0766_11633</name>
</gene>
<feature type="domain" description="FecR protein" evidence="2">
    <location>
        <begin position="174"/>
        <end position="270"/>
    </location>
</feature>
<dbReference type="InterPro" id="IPR012373">
    <property type="entry name" value="Ferrdict_sens_TM"/>
</dbReference>
<sequence length="383" mass="43155">MYSPEDKEKYQQLASKWLDKTITEEELQVFNAWYESDPDGIIEISESFAQTEGQLAERMLKGINSRIHKTRVYSLWTRISVAASVLLLLGASFYVYRYSTTEKQHSRQVQSQDSIAPGKSGATLTLANGRKIRLSDAAVGELVTEYGTRISKTADGGLLYDEESAGKSSTAQNTLSTAKGEMYMMTLPDRTKVWLNSGSALTFSPTFNEQNSRSVTLTGEAYFEVAKDKRRPFVVTTAKQKVTVLGTHFNISSYADEKEVKTTLIEGAVKVHNLQSGTVLLLKPDQQAVVNGENLYMQQVDVNEIIAWKNGDFVFGTESFEASMRKIERWYDVEFVYKESDIKDIRLDGWIARSSRLSDVLHKIELAGNIKFEIKGRRILLTK</sequence>
<dbReference type="OrthoDB" id="1099963at2"/>
<dbReference type="InterPro" id="IPR032508">
    <property type="entry name" value="FecR_C"/>
</dbReference>